<dbReference type="Proteomes" id="UP000289792">
    <property type="component" value="Unassembled WGS sequence"/>
</dbReference>
<protein>
    <submittedName>
        <fullName evidence="4">tRNA modification GTPase</fullName>
    </submittedName>
</protein>
<dbReference type="InterPro" id="IPR011250">
    <property type="entry name" value="OMP/PagP_B-barrel"/>
</dbReference>
<proteinExistence type="predicted"/>
<dbReference type="RefSeq" id="WP_129015998.1">
    <property type="nucleotide sequence ID" value="NZ_SDDZ01000001.1"/>
</dbReference>
<feature type="domain" description="Outer membrane protein beta-barrel" evidence="3">
    <location>
        <begin position="243"/>
        <end position="403"/>
    </location>
</feature>
<evidence type="ECO:0000259" key="3">
    <source>
        <dbReference type="Pfam" id="PF13505"/>
    </source>
</evidence>
<evidence type="ECO:0000313" key="5">
    <source>
        <dbReference type="Proteomes" id="UP000289792"/>
    </source>
</evidence>
<keyword evidence="1 2" id="KW-0732">Signal</keyword>
<accession>A0A4Q0XLD3</accession>
<dbReference type="Pfam" id="PF13505">
    <property type="entry name" value="OMP_b-brl"/>
    <property type="match status" value="1"/>
</dbReference>
<evidence type="ECO:0000313" key="4">
    <source>
        <dbReference type="EMBL" id="RXJ52864.1"/>
    </source>
</evidence>
<comment type="caution">
    <text evidence="4">The sequence shown here is derived from an EMBL/GenBank/DDBJ whole genome shotgun (WGS) entry which is preliminary data.</text>
</comment>
<evidence type="ECO:0000256" key="1">
    <source>
        <dbReference type="ARBA" id="ARBA00022729"/>
    </source>
</evidence>
<keyword evidence="5" id="KW-1185">Reference proteome</keyword>
<dbReference type="OrthoDB" id="921445at2"/>
<dbReference type="AlphaFoldDB" id="A0A4Q0XLD3"/>
<gene>
    <name evidence="4" type="ORF">ESZ48_04020</name>
</gene>
<dbReference type="InterPro" id="IPR027385">
    <property type="entry name" value="Beta-barrel_OMP"/>
</dbReference>
<sequence>MKRAFLLLLISFLSLHGYSQISYEKGYYINNLNQKIYCFIKNMDWKNNPNNFEFKLTPDGASEIANINTVKEFGIDNTSKYVRHTVKMDRSPEAANQLTHDKAPVFNEELQFLKVLIEGKASLYLYEAGNLKRYFYNIDDLDVEPLVFKSFLTADNKVGQNNEFKQQLWNNLKCPSFKMNRMESLEYNNRSLIKLFLDYNECIDADFVSYQNQTKANIYHITLRPRFNNSSLLIENPVSRAKDTDFGSNSGFGFGIELEYILPFNKNKWSISIEPTYQRFEDKGRSKLDKVFNEELFVSVDYSSIELPISLRHYFFLNNDSKIFANISYSFNVKSDVSIEFERGDGIKLTPLNGKSGNNYAFGIGYKLKDRYSLEIRYLTSKEILENYMAWDSKLQTTSFILGYRIL</sequence>
<dbReference type="SUPFAM" id="SSF56925">
    <property type="entry name" value="OMPA-like"/>
    <property type="match status" value="1"/>
</dbReference>
<feature type="signal peptide" evidence="2">
    <location>
        <begin position="1"/>
        <end position="19"/>
    </location>
</feature>
<feature type="chain" id="PRO_5020590621" evidence="2">
    <location>
        <begin position="20"/>
        <end position="407"/>
    </location>
</feature>
<organism evidence="4 5">
    <name type="scientific">Gelidibacter gilvus</name>
    <dbReference type="NCBI Taxonomy" id="59602"/>
    <lineage>
        <taxon>Bacteria</taxon>
        <taxon>Pseudomonadati</taxon>
        <taxon>Bacteroidota</taxon>
        <taxon>Flavobacteriia</taxon>
        <taxon>Flavobacteriales</taxon>
        <taxon>Flavobacteriaceae</taxon>
        <taxon>Gelidibacter</taxon>
    </lineage>
</organism>
<evidence type="ECO:0000256" key="2">
    <source>
        <dbReference type="SAM" id="SignalP"/>
    </source>
</evidence>
<name>A0A4Q0XLD3_9FLAO</name>
<reference evidence="4 5" key="1">
    <citation type="submission" date="2019-01" db="EMBL/GenBank/DDBJ databases">
        <title>Genome sequence of the Antarctic species Gelidibacter gilvus ACAM 158(T).</title>
        <authorList>
            <person name="Bowman J.P."/>
        </authorList>
    </citation>
    <scope>NUCLEOTIDE SEQUENCE [LARGE SCALE GENOMIC DNA]</scope>
    <source>
        <strain evidence="4 5">IC158</strain>
    </source>
</reference>
<dbReference type="EMBL" id="SDDZ01000001">
    <property type="protein sequence ID" value="RXJ52864.1"/>
    <property type="molecule type" value="Genomic_DNA"/>
</dbReference>